<dbReference type="STRING" id="118168.MC7420_2794"/>
<gene>
    <name evidence="2" type="ORF">MC7420_2794</name>
</gene>
<evidence type="ECO:0000256" key="1">
    <source>
        <dbReference type="SAM" id="MobiDB-lite"/>
    </source>
</evidence>
<keyword evidence="3" id="KW-1185">Reference proteome</keyword>
<sequence length="42" mass="4563">MVKPAPTKDVSSERLSSPSFPSSPSPTSVRYRTDEYSSLCNA</sequence>
<accession>B4W3M6</accession>
<feature type="region of interest" description="Disordered" evidence="1">
    <location>
        <begin position="1"/>
        <end position="42"/>
    </location>
</feature>
<name>B4W3M6_9CYAN</name>
<feature type="compositionally biased region" description="Low complexity" evidence="1">
    <location>
        <begin position="13"/>
        <end position="28"/>
    </location>
</feature>
<evidence type="ECO:0000313" key="3">
    <source>
        <dbReference type="Proteomes" id="UP000003835"/>
    </source>
</evidence>
<dbReference type="HOGENOM" id="CLU_3249958_0_0_3"/>
<dbReference type="EMBL" id="DS989875">
    <property type="protein sequence ID" value="EDX71233.1"/>
    <property type="molecule type" value="Genomic_DNA"/>
</dbReference>
<protein>
    <submittedName>
        <fullName evidence="2">Uncharacterized protein</fullName>
    </submittedName>
</protein>
<dbReference type="Proteomes" id="UP000003835">
    <property type="component" value="Unassembled WGS sequence"/>
</dbReference>
<evidence type="ECO:0000313" key="2">
    <source>
        <dbReference type="EMBL" id="EDX71233.1"/>
    </source>
</evidence>
<organism evidence="2 3">
    <name type="scientific">Coleofasciculus chthonoplastes PCC 7420</name>
    <dbReference type="NCBI Taxonomy" id="118168"/>
    <lineage>
        <taxon>Bacteria</taxon>
        <taxon>Bacillati</taxon>
        <taxon>Cyanobacteriota</taxon>
        <taxon>Cyanophyceae</taxon>
        <taxon>Coleofasciculales</taxon>
        <taxon>Coleofasciculaceae</taxon>
        <taxon>Coleofasciculus</taxon>
    </lineage>
</organism>
<proteinExistence type="predicted"/>
<dbReference type="AlphaFoldDB" id="B4W3M6"/>
<reference evidence="2 3" key="1">
    <citation type="submission" date="2008-07" db="EMBL/GenBank/DDBJ databases">
        <authorList>
            <person name="Tandeau de Marsac N."/>
            <person name="Ferriera S."/>
            <person name="Johnson J."/>
            <person name="Kravitz S."/>
            <person name="Beeson K."/>
            <person name="Sutton G."/>
            <person name="Rogers Y.-H."/>
            <person name="Friedman R."/>
            <person name="Frazier M."/>
            <person name="Venter J.C."/>
        </authorList>
    </citation>
    <scope>NUCLEOTIDE SEQUENCE [LARGE SCALE GENOMIC DNA]</scope>
    <source>
        <strain evidence="2 3">PCC 7420</strain>
    </source>
</reference>